<evidence type="ECO:0000313" key="8">
    <source>
        <dbReference type="EMBL" id="GAA4900808.1"/>
    </source>
</evidence>
<comment type="caution">
    <text evidence="8">The sequence shown here is derived from an EMBL/GenBank/DDBJ whole genome shotgun (WGS) entry which is preliminary data.</text>
</comment>
<evidence type="ECO:0000256" key="6">
    <source>
        <dbReference type="PROSITE-ProRule" id="PRU10010"/>
    </source>
</evidence>
<dbReference type="PANTHER" id="PTHR32338:SF10">
    <property type="entry name" value="N-ACETYL-GAMMA-GLUTAMYL-PHOSPHATE REDUCTASE, CHLOROPLASTIC-RELATED"/>
    <property type="match status" value="1"/>
</dbReference>
<keyword evidence="4 5" id="KW-0560">Oxidoreductase</keyword>
<dbReference type="Pfam" id="PF22698">
    <property type="entry name" value="Semialdhyde_dhC_1"/>
    <property type="match status" value="1"/>
</dbReference>
<keyword evidence="3 5" id="KW-0521">NADP</keyword>
<comment type="function">
    <text evidence="5">Catalyzes the NADPH-dependent reduction of N-acetyl-5-glutamyl phosphate to yield N-acetyl-L-glutamate 5-semialdehyde.</text>
</comment>
<gene>
    <name evidence="5 8" type="primary">argC</name>
    <name evidence="8" type="ORF">GCM10023333_38390</name>
</gene>
<comment type="similarity">
    <text evidence="5">Belongs to the NAGSA dehydrogenase family. Type 1 subfamily.</text>
</comment>
<dbReference type="NCBIfam" id="TIGR01850">
    <property type="entry name" value="argC"/>
    <property type="match status" value="1"/>
</dbReference>
<dbReference type="PROSITE" id="PS01224">
    <property type="entry name" value="ARGC"/>
    <property type="match status" value="1"/>
</dbReference>
<name>A0ABP9FFP0_9GAMM</name>
<dbReference type="Gene3D" id="3.30.360.10">
    <property type="entry name" value="Dihydrodipicolinate Reductase, domain 2"/>
    <property type="match status" value="1"/>
</dbReference>
<proteinExistence type="inferred from homology"/>
<reference evidence="9" key="1">
    <citation type="journal article" date="2019" name="Int. J. Syst. Evol. Microbiol.">
        <title>The Global Catalogue of Microorganisms (GCM) 10K type strain sequencing project: providing services to taxonomists for standard genome sequencing and annotation.</title>
        <authorList>
            <consortium name="The Broad Institute Genomics Platform"/>
            <consortium name="The Broad Institute Genome Sequencing Center for Infectious Disease"/>
            <person name="Wu L."/>
            <person name="Ma J."/>
        </authorList>
    </citation>
    <scope>NUCLEOTIDE SEQUENCE [LARGE SCALE GENOMIC DNA]</scope>
    <source>
        <strain evidence="9">JCM 18401</strain>
    </source>
</reference>
<protein>
    <recommendedName>
        <fullName evidence="5">N-acetyl-gamma-glutamyl-phosphate reductase</fullName>
        <shortName evidence="5">AGPR</shortName>
        <ecNumber evidence="5">1.2.1.38</ecNumber>
    </recommendedName>
    <alternativeName>
        <fullName evidence="5">N-acetyl-glutamate semialdehyde dehydrogenase</fullName>
        <shortName evidence="5">NAGSA dehydrogenase</shortName>
    </alternativeName>
</protein>
<dbReference type="InterPro" id="IPR050085">
    <property type="entry name" value="AGPR"/>
</dbReference>
<accession>A0ABP9FFP0</accession>
<dbReference type="SMART" id="SM00859">
    <property type="entry name" value="Semialdhyde_dh"/>
    <property type="match status" value="1"/>
</dbReference>
<organism evidence="8 9">
    <name type="scientific">Ferrimonas pelagia</name>
    <dbReference type="NCBI Taxonomy" id="1177826"/>
    <lineage>
        <taxon>Bacteria</taxon>
        <taxon>Pseudomonadati</taxon>
        <taxon>Pseudomonadota</taxon>
        <taxon>Gammaproteobacteria</taxon>
        <taxon>Alteromonadales</taxon>
        <taxon>Ferrimonadaceae</taxon>
        <taxon>Ferrimonas</taxon>
    </lineage>
</organism>
<evidence type="ECO:0000256" key="1">
    <source>
        <dbReference type="ARBA" id="ARBA00022571"/>
    </source>
</evidence>
<dbReference type="RefSeq" id="WP_345337112.1">
    <property type="nucleotide sequence ID" value="NZ_BAABJZ010000103.1"/>
</dbReference>
<dbReference type="Gene3D" id="3.40.50.720">
    <property type="entry name" value="NAD(P)-binding Rossmann-like Domain"/>
    <property type="match status" value="1"/>
</dbReference>
<evidence type="ECO:0000256" key="4">
    <source>
        <dbReference type="ARBA" id="ARBA00023002"/>
    </source>
</evidence>
<dbReference type="InterPro" id="IPR000706">
    <property type="entry name" value="AGPR_type-1"/>
</dbReference>
<evidence type="ECO:0000256" key="2">
    <source>
        <dbReference type="ARBA" id="ARBA00022605"/>
    </source>
</evidence>
<dbReference type="InterPro" id="IPR023013">
    <property type="entry name" value="AGPR_AS"/>
</dbReference>
<dbReference type="CDD" id="cd23934">
    <property type="entry name" value="AGPR_1_C"/>
    <property type="match status" value="1"/>
</dbReference>
<dbReference type="PANTHER" id="PTHR32338">
    <property type="entry name" value="N-ACETYL-GAMMA-GLUTAMYL-PHOSPHATE REDUCTASE, CHLOROPLASTIC-RELATED-RELATED"/>
    <property type="match status" value="1"/>
</dbReference>
<keyword evidence="1 5" id="KW-0055">Arginine biosynthesis</keyword>
<dbReference type="EC" id="1.2.1.38" evidence="5"/>
<sequence>MIKVAVIGGSGYTGAILAKLIAQHNELCLSGLYVSAGSADKGKALSSLYPELMGQVDQPLLPLTDAALAAIDADAVCLATEHHVSAQLAPTLLEHGCKVFDLSGGHRFADAAVFPQFYGFDHPAPQLLTDAVYGLAEWAQASLAQAALIAVPGCYPTASLLALKPLKQKGLISEQGVPVINAVSGVSGAGRKASLISSFCNVSLTPYGVLGHRHQPEIETQLDHPVVFTPHLGAFKRGILATVTVPVAPGTTEADVAAAYACYDASSKVYQLPAGQWPKIDDVAGSDRCLLGWKLDSERQVLVVASAIDNLMKGAASQALQCILIRFGIEGAL</sequence>
<dbReference type="SUPFAM" id="SSF55347">
    <property type="entry name" value="Glyceraldehyde-3-phosphate dehydrogenase-like, C-terminal domain"/>
    <property type="match status" value="1"/>
</dbReference>
<feature type="active site" evidence="5 6">
    <location>
        <position position="154"/>
    </location>
</feature>
<dbReference type="InterPro" id="IPR000534">
    <property type="entry name" value="Semialdehyde_DH_NAD-bd"/>
</dbReference>
<evidence type="ECO:0000256" key="5">
    <source>
        <dbReference type="HAMAP-Rule" id="MF_00150"/>
    </source>
</evidence>
<dbReference type="Proteomes" id="UP001499988">
    <property type="component" value="Unassembled WGS sequence"/>
</dbReference>
<comment type="subcellular location">
    <subcellularLocation>
        <location evidence="5">Cytoplasm</location>
    </subcellularLocation>
</comment>
<evidence type="ECO:0000256" key="3">
    <source>
        <dbReference type="ARBA" id="ARBA00022857"/>
    </source>
</evidence>
<comment type="catalytic activity">
    <reaction evidence="5">
        <text>N-acetyl-L-glutamate 5-semialdehyde + phosphate + NADP(+) = N-acetyl-L-glutamyl 5-phosphate + NADPH + H(+)</text>
        <dbReference type="Rhea" id="RHEA:21588"/>
        <dbReference type="ChEBI" id="CHEBI:15378"/>
        <dbReference type="ChEBI" id="CHEBI:29123"/>
        <dbReference type="ChEBI" id="CHEBI:43474"/>
        <dbReference type="ChEBI" id="CHEBI:57783"/>
        <dbReference type="ChEBI" id="CHEBI:57936"/>
        <dbReference type="ChEBI" id="CHEBI:58349"/>
        <dbReference type="EC" id="1.2.1.38"/>
    </reaction>
</comment>
<keyword evidence="5" id="KW-0963">Cytoplasm</keyword>
<keyword evidence="9" id="KW-1185">Reference proteome</keyword>
<dbReference type="EMBL" id="BAABJZ010000103">
    <property type="protein sequence ID" value="GAA4900808.1"/>
    <property type="molecule type" value="Genomic_DNA"/>
</dbReference>
<dbReference type="CDD" id="cd17895">
    <property type="entry name" value="AGPR_1_N"/>
    <property type="match status" value="1"/>
</dbReference>
<dbReference type="InterPro" id="IPR058924">
    <property type="entry name" value="AGPR_dimerisation_dom"/>
</dbReference>
<dbReference type="Pfam" id="PF01118">
    <property type="entry name" value="Semialdhyde_dh"/>
    <property type="match status" value="1"/>
</dbReference>
<comment type="pathway">
    <text evidence="5">Amino-acid biosynthesis; L-arginine biosynthesis; N(2)-acetyl-L-ornithine from L-glutamate: step 3/4.</text>
</comment>
<dbReference type="InterPro" id="IPR036291">
    <property type="entry name" value="NAD(P)-bd_dom_sf"/>
</dbReference>
<feature type="domain" description="Semialdehyde dehydrogenase NAD-binding" evidence="7">
    <location>
        <begin position="3"/>
        <end position="146"/>
    </location>
</feature>
<keyword evidence="2 5" id="KW-0028">Amino-acid biosynthesis</keyword>
<dbReference type="HAMAP" id="MF_00150">
    <property type="entry name" value="ArgC_type1"/>
    <property type="match status" value="1"/>
</dbReference>
<evidence type="ECO:0000313" key="9">
    <source>
        <dbReference type="Proteomes" id="UP001499988"/>
    </source>
</evidence>
<dbReference type="SUPFAM" id="SSF51735">
    <property type="entry name" value="NAD(P)-binding Rossmann-fold domains"/>
    <property type="match status" value="1"/>
</dbReference>
<evidence type="ECO:0000259" key="7">
    <source>
        <dbReference type="SMART" id="SM00859"/>
    </source>
</evidence>